<evidence type="ECO:0000256" key="2">
    <source>
        <dbReference type="ARBA" id="ARBA00022692"/>
    </source>
</evidence>
<dbReference type="SMART" id="SM00752">
    <property type="entry name" value="HTTM"/>
    <property type="match status" value="1"/>
</dbReference>
<dbReference type="Pfam" id="PF05090">
    <property type="entry name" value="HTTM"/>
    <property type="match status" value="1"/>
</dbReference>
<keyword evidence="4 5" id="KW-0472">Membrane</keyword>
<feature type="domain" description="HTTM-like" evidence="6">
    <location>
        <begin position="28"/>
        <end position="301"/>
    </location>
</feature>
<feature type="transmembrane region" description="Helical" evidence="5">
    <location>
        <begin position="95"/>
        <end position="113"/>
    </location>
</feature>
<evidence type="ECO:0000313" key="7">
    <source>
        <dbReference type="EMBL" id="QDV32894.1"/>
    </source>
</evidence>
<dbReference type="InterPro" id="IPR011020">
    <property type="entry name" value="HTTM-like"/>
</dbReference>
<dbReference type="InterPro" id="IPR053934">
    <property type="entry name" value="HTTM_dom"/>
</dbReference>
<dbReference type="Proteomes" id="UP000317835">
    <property type="component" value="Chromosome"/>
</dbReference>
<feature type="transmembrane region" description="Helical" evidence="5">
    <location>
        <begin position="230"/>
        <end position="257"/>
    </location>
</feature>
<evidence type="ECO:0000256" key="1">
    <source>
        <dbReference type="ARBA" id="ARBA00004127"/>
    </source>
</evidence>
<keyword evidence="2 5" id="KW-0812">Transmembrane</keyword>
<dbReference type="PANTHER" id="PTHR39535:SF2">
    <property type="entry name" value="HTTM DOMAIN-CONTAINING PROTEIN"/>
    <property type="match status" value="1"/>
</dbReference>
<comment type="subcellular location">
    <subcellularLocation>
        <location evidence="1">Endomembrane system</location>
        <topology evidence="1">Multi-pass membrane protein</topology>
    </subcellularLocation>
</comment>
<dbReference type="RefSeq" id="WP_197446688.1">
    <property type="nucleotide sequence ID" value="NZ_CP036426.1"/>
</dbReference>
<evidence type="ECO:0000256" key="3">
    <source>
        <dbReference type="ARBA" id="ARBA00022989"/>
    </source>
</evidence>
<feature type="transmembrane region" description="Helical" evidence="5">
    <location>
        <begin position="189"/>
        <end position="210"/>
    </location>
</feature>
<gene>
    <name evidence="7" type="ORF">ElP_07340</name>
</gene>
<dbReference type="GO" id="GO:0012505">
    <property type="term" value="C:endomembrane system"/>
    <property type="evidence" value="ECO:0007669"/>
    <property type="project" value="UniProtKB-SubCell"/>
</dbReference>
<evidence type="ECO:0000259" key="6">
    <source>
        <dbReference type="SMART" id="SM00752"/>
    </source>
</evidence>
<sequence length="365" mass="40288">MRRALTFALAETRSRIRSCSEAWEAFWFTPADPTLLGILRVLTGLMLLYTHGVWGLALGDFFGEDPWLGAELVRTLQEYSFACSFWWWVEPEWMWTAHGVSMAILALFTLGLWTRATSVLSLVVAISYAHRVPEALFGLDQINVMLTLYLTIGDGGRAVSLDRLIARRRGEGAATPSARSNLGRRLIQVHMCTIYFFAGISKLQGPAWWSGDAMWLAFANLEYQSMDMTWLAWHPLILNVMTHTTIAWEISFCVLVWKPAWRPIVLAAGTAMHLGIGACLGMWTFGLIMLVGCASFLPTETAGVLVRALSGARRGRATPVTFPVSASPQAASALLKGPHRPVGPVVTIDYGRHREGSEPRGPIPG</sequence>
<evidence type="ECO:0000313" key="8">
    <source>
        <dbReference type="Proteomes" id="UP000317835"/>
    </source>
</evidence>
<dbReference type="InterPro" id="IPR052964">
    <property type="entry name" value="Sporulation_signal_mat"/>
</dbReference>
<dbReference type="PANTHER" id="PTHR39535">
    <property type="entry name" value="SPORULATION-DELAYING PROTEIN SDPB"/>
    <property type="match status" value="1"/>
</dbReference>
<organism evidence="7 8">
    <name type="scientific">Tautonia plasticadhaerens</name>
    <dbReference type="NCBI Taxonomy" id="2527974"/>
    <lineage>
        <taxon>Bacteria</taxon>
        <taxon>Pseudomonadati</taxon>
        <taxon>Planctomycetota</taxon>
        <taxon>Planctomycetia</taxon>
        <taxon>Isosphaerales</taxon>
        <taxon>Isosphaeraceae</taxon>
        <taxon>Tautonia</taxon>
    </lineage>
</organism>
<evidence type="ECO:0000256" key="4">
    <source>
        <dbReference type="ARBA" id="ARBA00023136"/>
    </source>
</evidence>
<name>A0A518GWD3_9BACT</name>
<feature type="transmembrane region" description="Helical" evidence="5">
    <location>
        <begin position="38"/>
        <end position="59"/>
    </location>
</feature>
<reference evidence="7 8" key="1">
    <citation type="submission" date="2019-02" db="EMBL/GenBank/DDBJ databases">
        <title>Deep-cultivation of Planctomycetes and their phenomic and genomic characterization uncovers novel biology.</title>
        <authorList>
            <person name="Wiegand S."/>
            <person name="Jogler M."/>
            <person name="Boedeker C."/>
            <person name="Pinto D."/>
            <person name="Vollmers J."/>
            <person name="Rivas-Marin E."/>
            <person name="Kohn T."/>
            <person name="Peeters S.H."/>
            <person name="Heuer A."/>
            <person name="Rast P."/>
            <person name="Oberbeckmann S."/>
            <person name="Bunk B."/>
            <person name="Jeske O."/>
            <person name="Meyerdierks A."/>
            <person name="Storesund J.E."/>
            <person name="Kallscheuer N."/>
            <person name="Luecker S."/>
            <person name="Lage O.M."/>
            <person name="Pohl T."/>
            <person name="Merkel B.J."/>
            <person name="Hornburger P."/>
            <person name="Mueller R.-W."/>
            <person name="Bruemmer F."/>
            <person name="Labrenz M."/>
            <person name="Spormann A.M."/>
            <person name="Op den Camp H."/>
            <person name="Overmann J."/>
            <person name="Amann R."/>
            <person name="Jetten M.S.M."/>
            <person name="Mascher T."/>
            <person name="Medema M.H."/>
            <person name="Devos D.P."/>
            <person name="Kaster A.-K."/>
            <person name="Ovreas L."/>
            <person name="Rohde M."/>
            <person name="Galperin M.Y."/>
            <person name="Jogler C."/>
        </authorList>
    </citation>
    <scope>NUCLEOTIDE SEQUENCE [LARGE SCALE GENOMIC DNA]</scope>
    <source>
        <strain evidence="7 8">ElP</strain>
    </source>
</reference>
<dbReference type="AlphaFoldDB" id="A0A518GWD3"/>
<evidence type="ECO:0000256" key="5">
    <source>
        <dbReference type="SAM" id="Phobius"/>
    </source>
</evidence>
<feature type="transmembrane region" description="Helical" evidence="5">
    <location>
        <begin position="264"/>
        <end position="291"/>
    </location>
</feature>
<keyword evidence="8" id="KW-1185">Reference proteome</keyword>
<dbReference type="EMBL" id="CP036426">
    <property type="protein sequence ID" value="QDV32894.1"/>
    <property type="molecule type" value="Genomic_DNA"/>
</dbReference>
<accession>A0A518GWD3</accession>
<keyword evidence="3 5" id="KW-1133">Transmembrane helix</keyword>
<proteinExistence type="predicted"/>
<dbReference type="KEGG" id="tpla:ElP_07340"/>
<protein>
    <recommendedName>
        <fullName evidence="6">HTTM-like domain-containing protein</fullName>
    </recommendedName>
</protein>